<evidence type="ECO:0000256" key="5">
    <source>
        <dbReference type="ARBA" id="ARBA00023136"/>
    </source>
</evidence>
<feature type="transmembrane region" description="Helical" evidence="7">
    <location>
        <begin position="188"/>
        <end position="210"/>
    </location>
</feature>
<dbReference type="Gene3D" id="1.20.1740.10">
    <property type="entry name" value="Amino acid/polyamine transporter I"/>
    <property type="match status" value="2"/>
</dbReference>
<dbReference type="PIRSF" id="PIRSF006060">
    <property type="entry name" value="AA_transporter"/>
    <property type="match status" value="1"/>
</dbReference>
<evidence type="ECO:0000256" key="6">
    <source>
        <dbReference type="SAM" id="MobiDB-lite"/>
    </source>
</evidence>
<dbReference type="GO" id="GO:0005886">
    <property type="term" value="C:plasma membrane"/>
    <property type="evidence" value="ECO:0007669"/>
    <property type="project" value="TreeGrafter"/>
</dbReference>
<feature type="transmembrane region" description="Helical" evidence="7">
    <location>
        <begin position="108"/>
        <end position="132"/>
    </location>
</feature>
<gene>
    <name evidence="10" type="primary">LOC102532034</name>
</gene>
<evidence type="ECO:0000313" key="10">
    <source>
        <dbReference type="RefSeq" id="XP_006208677.2"/>
    </source>
</evidence>
<dbReference type="GO" id="GO:0015171">
    <property type="term" value="F:amino acid transmembrane transporter activity"/>
    <property type="evidence" value="ECO:0007669"/>
    <property type="project" value="TreeGrafter"/>
</dbReference>
<feature type="transmembrane region" description="Helical" evidence="7">
    <location>
        <begin position="336"/>
        <end position="358"/>
    </location>
</feature>
<feature type="transmembrane region" description="Helical" evidence="7">
    <location>
        <begin position="34"/>
        <end position="54"/>
    </location>
</feature>
<keyword evidence="3" id="KW-0813">Transport</keyword>
<feature type="transmembrane region" description="Helical" evidence="7">
    <location>
        <begin position="66"/>
        <end position="87"/>
    </location>
</feature>
<organism evidence="9 10">
    <name type="scientific">Vicugna pacos</name>
    <name type="common">Alpaca</name>
    <name type="synonym">Lama pacos</name>
    <dbReference type="NCBI Taxonomy" id="30538"/>
    <lineage>
        <taxon>Eukaryota</taxon>
        <taxon>Metazoa</taxon>
        <taxon>Chordata</taxon>
        <taxon>Craniata</taxon>
        <taxon>Vertebrata</taxon>
        <taxon>Euteleostomi</taxon>
        <taxon>Mammalia</taxon>
        <taxon>Eutheria</taxon>
        <taxon>Laurasiatheria</taxon>
        <taxon>Artiodactyla</taxon>
        <taxon>Tylopoda</taxon>
        <taxon>Camelidae</taxon>
        <taxon>Vicugna</taxon>
    </lineage>
</organism>
<dbReference type="InParanoid" id="A0A6I9IF09"/>
<dbReference type="RefSeq" id="XP_006208677.2">
    <property type="nucleotide sequence ID" value="XM_006208615.3"/>
</dbReference>
<feature type="transmembrane region" description="Helical" evidence="7">
    <location>
        <begin position="158"/>
        <end position="181"/>
    </location>
</feature>
<evidence type="ECO:0000256" key="3">
    <source>
        <dbReference type="ARBA" id="ARBA00022970"/>
    </source>
</evidence>
<evidence type="ECO:0000256" key="1">
    <source>
        <dbReference type="ARBA" id="ARBA00004141"/>
    </source>
</evidence>
<evidence type="ECO:0000256" key="4">
    <source>
        <dbReference type="ARBA" id="ARBA00022989"/>
    </source>
</evidence>
<feature type="compositionally biased region" description="Basic and acidic residues" evidence="6">
    <location>
        <begin position="443"/>
        <end position="463"/>
    </location>
</feature>
<protein>
    <submittedName>
        <fullName evidence="10">Cationic amino acid transporter 3-like</fullName>
    </submittedName>
</protein>
<sequence>MRCQDVLQFGQKLVCRRLLEPAEEYESHVAHLNILDLVVLGVGSTLWAGAYIIASAVAMHIAGPEIIISFLVAALSSLWSGLCYPELGARVPRSSSLYLSSYVTMGQLFAFITGWNFILFSVIYTACVAKAWSYAFDSLTGNHISQGLQGTFSVHMPYFLAAYPDFVVLGLVLLMIGVLILGARVTSLVAKVSIGLNLLVLSFILLSGFIKGDLRNWQLMEQDYNLAASGPNGTYSSEGLGPLGSGGFVPFGFDGILRGAALCYYLFFGFAVIVNKGKGARNPQRSIPLSMAISIFICFLVYSGVSASLTLMVPYYQTDPYNPLPQALLHVGWAPASYVMAVVILCALLYSLLGTMFFMSRMTYAMADDGLLFQELASIRAGTGTPIMATMSSGSLAGLLALLFKFHDIVELISLGILLAYTIMPFSVLVLRYQPDLNSSKNENTKNKSEISEREPSSSKPEPEAGTSNILKLLWSHVNTSPSPKSGRIVYGCALLLVPLLTALSLVLAQWPRRVFSGDPVCTTVAVLLLVLITGVTVTIWRQPRGPTPLLFKVPAMPVLPLMSIFVNVYWMMQVTPETWAQFGIWNAIGFAIYFGYGIRHSLAGNTDPQPPAADS</sequence>
<dbReference type="InterPro" id="IPR029485">
    <property type="entry name" value="CAT_C"/>
</dbReference>
<comment type="subcellular location">
    <subcellularLocation>
        <location evidence="1">Membrane</location>
        <topology evidence="1">Multi-pass membrane protein</topology>
    </subcellularLocation>
</comment>
<name>A0A6I9IF09_VICPA</name>
<dbReference type="PANTHER" id="PTHR43243">
    <property type="entry name" value="INNER MEMBRANE TRANSPORTER YGJI-RELATED"/>
    <property type="match status" value="1"/>
</dbReference>
<feature type="transmembrane region" description="Helical" evidence="7">
    <location>
        <begin position="550"/>
        <end position="573"/>
    </location>
</feature>
<keyword evidence="5 7" id="KW-0472">Membrane</keyword>
<feature type="transmembrane region" description="Helical" evidence="7">
    <location>
        <begin position="255"/>
        <end position="275"/>
    </location>
</feature>
<feature type="transmembrane region" description="Helical" evidence="7">
    <location>
        <begin position="523"/>
        <end position="541"/>
    </location>
</feature>
<keyword evidence="4 7" id="KW-1133">Transmembrane helix</keyword>
<evidence type="ECO:0000256" key="2">
    <source>
        <dbReference type="ARBA" id="ARBA00022692"/>
    </source>
</evidence>
<feature type="transmembrane region" description="Helical" evidence="7">
    <location>
        <begin position="489"/>
        <end position="511"/>
    </location>
</feature>
<feature type="region of interest" description="Disordered" evidence="6">
    <location>
        <begin position="440"/>
        <end position="465"/>
    </location>
</feature>
<evidence type="ECO:0000256" key="7">
    <source>
        <dbReference type="SAM" id="Phobius"/>
    </source>
</evidence>
<feature type="transmembrane region" description="Helical" evidence="7">
    <location>
        <begin position="412"/>
        <end position="431"/>
    </location>
</feature>
<proteinExistence type="predicted"/>
<reference evidence="10" key="1">
    <citation type="submission" date="2025-08" db="UniProtKB">
        <authorList>
            <consortium name="RefSeq"/>
        </authorList>
    </citation>
    <scope>IDENTIFICATION</scope>
</reference>
<feature type="transmembrane region" description="Helical" evidence="7">
    <location>
        <begin position="287"/>
        <end position="316"/>
    </location>
</feature>
<dbReference type="AlphaFoldDB" id="A0A6I9IF09"/>
<dbReference type="Proteomes" id="UP001652581">
    <property type="component" value="Chromosome 9"/>
</dbReference>
<keyword evidence="2 7" id="KW-0812">Transmembrane</keyword>
<feature type="domain" description="Cationic amino acid transporter C-terminal" evidence="8">
    <location>
        <begin position="552"/>
        <end position="602"/>
    </location>
</feature>
<feature type="transmembrane region" description="Helical" evidence="7">
    <location>
        <begin position="387"/>
        <end position="406"/>
    </location>
</feature>
<dbReference type="KEGG" id="vpc:102532034"/>
<evidence type="ECO:0000259" key="8">
    <source>
        <dbReference type="Pfam" id="PF13906"/>
    </source>
</evidence>
<feature type="transmembrane region" description="Helical" evidence="7">
    <location>
        <begin position="579"/>
        <end position="597"/>
    </location>
</feature>
<dbReference type="Pfam" id="PF13906">
    <property type="entry name" value="AA_permease_C"/>
    <property type="match status" value="1"/>
</dbReference>
<evidence type="ECO:0000313" key="9">
    <source>
        <dbReference type="Proteomes" id="UP001652581"/>
    </source>
</evidence>
<dbReference type="GeneID" id="102532034"/>
<dbReference type="Pfam" id="PF13520">
    <property type="entry name" value="AA_permease_2"/>
    <property type="match status" value="1"/>
</dbReference>
<dbReference type="PANTHER" id="PTHR43243:SF10">
    <property type="entry name" value="MGC138914 PROTEIN"/>
    <property type="match status" value="1"/>
</dbReference>
<dbReference type="GO" id="GO:0012505">
    <property type="term" value="C:endomembrane system"/>
    <property type="evidence" value="ECO:0007669"/>
    <property type="project" value="UniProtKB-SubCell"/>
</dbReference>
<keyword evidence="9" id="KW-1185">Reference proteome</keyword>
<keyword evidence="3" id="KW-0029">Amino-acid transport</keyword>
<dbReference type="InterPro" id="IPR002293">
    <property type="entry name" value="AA/rel_permease1"/>
</dbReference>
<accession>A0A6I9IF09</accession>